<accession>A0ABW0SR52</accession>
<organism evidence="2 3">
    <name type="scientific">Lysobacter yangpyeongensis</name>
    <dbReference type="NCBI Taxonomy" id="346182"/>
    <lineage>
        <taxon>Bacteria</taxon>
        <taxon>Pseudomonadati</taxon>
        <taxon>Pseudomonadota</taxon>
        <taxon>Gammaproteobacteria</taxon>
        <taxon>Lysobacterales</taxon>
        <taxon>Lysobacteraceae</taxon>
        <taxon>Lysobacter</taxon>
    </lineage>
</organism>
<sequence>MTVKDSPFKYLPYVTFREGWAQAKVMFFVWIVLSAIAIAFIALTDFGVESTESYWSLLPKPVWAVIGFAVFTWVVRGEELRLAAPQSAKGWLILNVLVALMVLAGSVLPSWALFPMYFGLACFAAVLDELAAVGKSNYERLSGNGNGA</sequence>
<evidence type="ECO:0000313" key="3">
    <source>
        <dbReference type="Proteomes" id="UP001596036"/>
    </source>
</evidence>
<feature type="transmembrane region" description="Helical" evidence="1">
    <location>
        <begin position="90"/>
        <end position="108"/>
    </location>
</feature>
<dbReference type="RefSeq" id="WP_386756267.1">
    <property type="nucleotide sequence ID" value="NZ_JBHSNM010000025.1"/>
</dbReference>
<name>A0ABW0SR52_9GAMM</name>
<dbReference type="EMBL" id="JBHSNM010000025">
    <property type="protein sequence ID" value="MFC5571608.1"/>
    <property type="molecule type" value="Genomic_DNA"/>
</dbReference>
<comment type="caution">
    <text evidence="2">The sequence shown here is derived from an EMBL/GenBank/DDBJ whole genome shotgun (WGS) entry which is preliminary data.</text>
</comment>
<proteinExistence type="predicted"/>
<evidence type="ECO:0000256" key="1">
    <source>
        <dbReference type="SAM" id="Phobius"/>
    </source>
</evidence>
<reference evidence="3" key="1">
    <citation type="journal article" date="2019" name="Int. J. Syst. Evol. Microbiol.">
        <title>The Global Catalogue of Microorganisms (GCM) 10K type strain sequencing project: providing services to taxonomists for standard genome sequencing and annotation.</title>
        <authorList>
            <consortium name="The Broad Institute Genomics Platform"/>
            <consortium name="The Broad Institute Genome Sequencing Center for Infectious Disease"/>
            <person name="Wu L."/>
            <person name="Ma J."/>
        </authorList>
    </citation>
    <scope>NUCLEOTIDE SEQUENCE [LARGE SCALE GENOMIC DNA]</scope>
    <source>
        <strain evidence="3">KACC 11407</strain>
    </source>
</reference>
<keyword evidence="1" id="KW-0472">Membrane</keyword>
<feature type="transmembrane region" description="Helical" evidence="1">
    <location>
        <begin position="21"/>
        <end position="42"/>
    </location>
</feature>
<dbReference type="Proteomes" id="UP001596036">
    <property type="component" value="Unassembled WGS sequence"/>
</dbReference>
<keyword evidence="1" id="KW-0812">Transmembrane</keyword>
<keyword evidence="1" id="KW-1133">Transmembrane helix</keyword>
<gene>
    <name evidence="2" type="ORF">ACFPN1_16255</name>
</gene>
<feature type="transmembrane region" description="Helical" evidence="1">
    <location>
        <begin position="62"/>
        <end position="78"/>
    </location>
</feature>
<evidence type="ECO:0000313" key="2">
    <source>
        <dbReference type="EMBL" id="MFC5571608.1"/>
    </source>
</evidence>
<keyword evidence="3" id="KW-1185">Reference proteome</keyword>
<protein>
    <recommendedName>
        <fullName evidence="4">Holin</fullName>
    </recommendedName>
</protein>
<evidence type="ECO:0008006" key="4">
    <source>
        <dbReference type="Google" id="ProtNLM"/>
    </source>
</evidence>